<dbReference type="OrthoDB" id="14339at2759"/>
<reference evidence="1 2" key="1">
    <citation type="journal article" date="2018" name="Genome Biol. Evol.">
        <title>Multiple Roots of Fruiting Body Formation in Amoebozoa.</title>
        <authorList>
            <person name="Hillmann F."/>
            <person name="Forbes G."/>
            <person name="Novohradska S."/>
            <person name="Ferling I."/>
            <person name="Riege K."/>
            <person name="Groth M."/>
            <person name="Westermann M."/>
            <person name="Marz M."/>
            <person name="Spaller T."/>
            <person name="Winckler T."/>
            <person name="Schaap P."/>
            <person name="Glockner G."/>
        </authorList>
    </citation>
    <scope>NUCLEOTIDE SEQUENCE [LARGE SCALE GENOMIC DNA]</scope>
    <source>
        <strain evidence="1 2">Jena</strain>
    </source>
</reference>
<dbReference type="InParanoid" id="A0A2P6MTR3"/>
<keyword evidence="2" id="KW-1185">Reference proteome</keyword>
<sequence length="234" mass="27617">MADDSSFEIKNRKRNLEMLVEKRTNTLDYLKRLYSGEQNLHYLNIVRVQPQQVIQAIKPATLQKRAMAWCILGYSLASTLKIENTPTYVKTLIQLMEEYDYLLDHDMSSFGPNFKSREVSVNLDREDVEEFKPKIHKVGNTVYFEFLQIFNIPCDLDYLEIIFALSDVLKLVFGKLDVDKVNRLHYELILRFDSRMKHHFYSVLEKEMYEIGKKTVAEQTADVNTLFKTWLVVK</sequence>
<accession>A0A2P6MTR3</accession>
<dbReference type="STRING" id="1890364.A0A2P6MTR3"/>
<comment type="caution">
    <text evidence="1">The sequence shown here is derived from an EMBL/GenBank/DDBJ whole genome shotgun (WGS) entry which is preliminary data.</text>
</comment>
<protein>
    <submittedName>
        <fullName evidence="1">Uncharacterized protein</fullName>
    </submittedName>
</protein>
<evidence type="ECO:0000313" key="1">
    <source>
        <dbReference type="EMBL" id="PRP75074.1"/>
    </source>
</evidence>
<dbReference type="PANTHER" id="PTHR37332:SF1">
    <property type="entry name" value="ELMO DOMAIN-CONTAINING PROTEIN"/>
    <property type="match status" value="1"/>
</dbReference>
<dbReference type="Proteomes" id="UP000241769">
    <property type="component" value="Unassembled WGS sequence"/>
</dbReference>
<dbReference type="PANTHER" id="PTHR37332">
    <property type="entry name" value="EXPRESSED PROTEIN"/>
    <property type="match status" value="1"/>
</dbReference>
<dbReference type="AlphaFoldDB" id="A0A2P6MTR3"/>
<dbReference type="EMBL" id="MDYQ01000419">
    <property type="protein sequence ID" value="PRP75074.1"/>
    <property type="molecule type" value="Genomic_DNA"/>
</dbReference>
<proteinExistence type="predicted"/>
<name>A0A2P6MTR3_9EUKA</name>
<gene>
    <name evidence="1" type="ORF">PROFUN_03910</name>
</gene>
<organism evidence="1 2">
    <name type="scientific">Planoprotostelium fungivorum</name>
    <dbReference type="NCBI Taxonomy" id="1890364"/>
    <lineage>
        <taxon>Eukaryota</taxon>
        <taxon>Amoebozoa</taxon>
        <taxon>Evosea</taxon>
        <taxon>Variosea</taxon>
        <taxon>Cavosteliida</taxon>
        <taxon>Cavosteliaceae</taxon>
        <taxon>Planoprotostelium</taxon>
    </lineage>
</organism>
<evidence type="ECO:0000313" key="2">
    <source>
        <dbReference type="Proteomes" id="UP000241769"/>
    </source>
</evidence>